<dbReference type="AlphaFoldDB" id="A0A9D1EH64"/>
<feature type="non-terminal residue" evidence="2">
    <location>
        <position position="64"/>
    </location>
</feature>
<dbReference type="Proteomes" id="UP000824201">
    <property type="component" value="Unassembled WGS sequence"/>
</dbReference>
<proteinExistence type="predicted"/>
<gene>
    <name evidence="2" type="ORF">IAC96_13135</name>
</gene>
<evidence type="ECO:0000313" key="3">
    <source>
        <dbReference type="Proteomes" id="UP000824201"/>
    </source>
</evidence>
<organism evidence="2 3">
    <name type="scientific">Candidatus Fimimorpha faecalis</name>
    <dbReference type="NCBI Taxonomy" id="2840824"/>
    <lineage>
        <taxon>Bacteria</taxon>
        <taxon>Bacillati</taxon>
        <taxon>Bacillota</taxon>
        <taxon>Clostridia</taxon>
        <taxon>Eubacteriales</taxon>
        <taxon>Candidatus Fimimorpha</taxon>
    </lineage>
</organism>
<reference evidence="2" key="1">
    <citation type="submission" date="2020-10" db="EMBL/GenBank/DDBJ databases">
        <authorList>
            <person name="Gilroy R."/>
        </authorList>
    </citation>
    <scope>NUCLEOTIDE SEQUENCE</scope>
    <source>
        <strain evidence="2">ChiW13-3771</strain>
    </source>
</reference>
<dbReference type="PANTHER" id="PTHR43873:SF1">
    <property type="entry name" value="COBYRINATE A,C-DIAMIDE SYNTHASE"/>
    <property type="match status" value="1"/>
</dbReference>
<dbReference type="GO" id="GO:0042242">
    <property type="term" value="F:cobyrinic acid a,c-diamide synthase activity"/>
    <property type="evidence" value="ECO:0007669"/>
    <property type="project" value="InterPro"/>
</dbReference>
<accession>A0A9D1EH64</accession>
<dbReference type="Gene3D" id="3.40.50.300">
    <property type="entry name" value="P-loop containing nucleotide triphosphate hydrolases"/>
    <property type="match status" value="1"/>
</dbReference>
<dbReference type="InterPro" id="IPR004484">
    <property type="entry name" value="CbiA/CobB_synth"/>
</dbReference>
<reference evidence="2" key="2">
    <citation type="journal article" date="2021" name="PeerJ">
        <title>Extensive microbial diversity within the chicken gut microbiome revealed by metagenomics and culture.</title>
        <authorList>
            <person name="Gilroy R."/>
            <person name="Ravi A."/>
            <person name="Getino M."/>
            <person name="Pursley I."/>
            <person name="Horton D.L."/>
            <person name="Alikhan N.F."/>
            <person name="Baker D."/>
            <person name="Gharbi K."/>
            <person name="Hall N."/>
            <person name="Watson M."/>
            <person name="Adriaenssens E.M."/>
            <person name="Foster-Nyarko E."/>
            <person name="Jarju S."/>
            <person name="Secka A."/>
            <person name="Antonio M."/>
            <person name="Oren A."/>
            <person name="Chaudhuri R.R."/>
            <person name="La Ragione R."/>
            <person name="Hildebrand F."/>
            <person name="Pallen M.J."/>
        </authorList>
    </citation>
    <scope>NUCLEOTIDE SEQUENCE</scope>
    <source>
        <strain evidence="2">ChiW13-3771</strain>
    </source>
</reference>
<dbReference type="InterPro" id="IPR002586">
    <property type="entry name" value="CobQ/CobB/MinD/ParA_Nub-bd_dom"/>
</dbReference>
<sequence>MGNRIMIAGTGSGSGKTMITCGILNCLKRRGLQVGAWKCGPDYIDPMFHARILGVPTRNLDSFF</sequence>
<dbReference type="Pfam" id="PF01656">
    <property type="entry name" value="CbiA"/>
    <property type="match status" value="1"/>
</dbReference>
<name>A0A9D1EH64_9FIRM</name>
<protein>
    <submittedName>
        <fullName evidence="2">AAA family ATPase</fullName>
    </submittedName>
</protein>
<dbReference type="SUPFAM" id="SSF52540">
    <property type="entry name" value="P-loop containing nucleoside triphosphate hydrolases"/>
    <property type="match status" value="1"/>
</dbReference>
<evidence type="ECO:0000259" key="1">
    <source>
        <dbReference type="Pfam" id="PF01656"/>
    </source>
</evidence>
<evidence type="ECO:0000313" key="2">
    <source>
        <dbReference type="EMBL" id="HIR89883.1"/>
    </source>
</evidence>
<dbReference type="EMBL" id="DVHN01000188">
    <property type="protein sequence ID" value="HIR89883.1"/>
    <property type="molecule type" value="Genomic_DNA"/>
</dbReference>
<comment type="caution">
    <text evidence="2">The sequence shown here is derived from an EMBL/GenBank/DDBJ whole genome shotgun (WGS) entry which is preliminary data.</text>
</comment>
<dbReference type="PANTHER" id="PTHR43873">
    <property type="entry name" value="COBYRINATE A,C-DIAMIDE SYNTHASE"/>
    <property type="match status" value="1"/>
</dbReference>
<dbReference type="InterPro" id="IPR027417">
    <property type="entry name" value="P-loop_NTPase"/>
</dbReference>
<feature type="domain" description="CobQ/CobB/MinD/ParA nucleotide binding" evidence="1">
    <location>
        <begin position="5"/>
        <end position="42"/>
    </location>
</feature>